<keyword evidence="2" id="KW-1185">Reference proteome</keyword>
<proteinExistence type="predicted"/>
<accession>A0AAE7SNL1</accession>
<evidence type="ECO:0000313" key="2">
    <source>
        <dbReference type="Proteomes" id="UP000827445"/>
    </source>
</evidence>
<protein>
    <submittedName>
        <fullName evidence="1">Uncharacterized protein</fullName>
    </submittedName>
</protein>
<dbReference type="EMBL" id="MZ398135">
    <property type="protein sequence ID" value="QXP45125.1"/>
    <property type="molecule type" value="Genomic_DNA"/>
</dbReference>
<gene>
    <name evidence="1" type="ORF">cd2_109</name>
</gene>
<dbReference type="Proteomes" id="UP000827445">
    <property type="component" value="Segment"/>
</dbReference>
<name>A0AAE7SNL1_9CAUD</name>
<organism evidence="1 2">
    <name type="scientific">Carnobacterium phage cd2</name>
    <dbReference type="NCBI Taxonomy" id="2849244"/>
    <lineage>
        <taxon>Viruses</taxon>
        <taxon>Duplodnaviria</taxon>
        <taxon>Heunggongvirae</taxon>
        <taxon>Uroviricota</taxon>
        <taxon>Caudoviricetes</taxon>
        <taxon>Carnodivirus</taxon>
        <taxon>Carnodivirus cd2-like</taxon>
    </lineage>
</organism>
<evidence type="ECO:0000313" key="1">
    <source>
        <dbReference type="EMBL" id="QXP45125.1"/>
    </source>
</evidence>
<reference evidence="1 2" key="1">
    <citation type="journal article" date="2021" name="Microbiol. Resour. Announc.">
        <title>Genome Sequences of Bacteriophages cd2, cd3, and cd4, which Specifically Target Carnobacterium divergens.</title>
        <authorList>
            <person name="Zhang P."/>
            <person name="Britton A.P."/>
            <person name="Visser K.A."/>
            <person name="Welke C.A."/>
            <person name="Wassink H."/>
            <person name="Prins E."/>
            <person name="Yang X."/>
            <person name="Martin-Visscher L.A."/>
        </authorList>
    </citation>
    <scope>NUCLEOTIDE SEQUENCE [LARGE SCALE GENOMIC DNA]</scope>
    <source>
        <strain evidence="2">cd2</strain>
    </source>
</reference>
<sequence>MIEELPQSITVFDYVDYEREVAVKVAYEGGSMLTLETKGATIELTKQQAYAISKFIQERV</sequence>